<evidence type="ECO:0000313" key="2">
    <source>
        <dbReference type="EMBL" id="GLI63676.1"/>
    </source>
</evidence>
<evidence type="ECO:0000256" key="1">
    <source>
        <dbReference type="SAM" id="MobiDB-lite"/>
    </source>
</evidence>
<proteinExistence type="predicted"/>
<feature type="region of interest" description="Disordered" evidence="1">
    <location>
        <begin position="1"/>
        <end position="20"/>
    </location>
</feature>
<keyword evidence="3" id="KW-1185">Reference proteome</keyword>
<reference evidence="2 3" key="1">
    <citation type="journal article" date="2023" name="IScience">
        <title>Expanded male sex-determining region conserved during the evolution of homothallism in the green alga Volvox.</title>
        <authorList>
            <person name="Yamamoto K."/>
            <person name="Matsuzaki R."/>
            <person name="Mahakham W."/>
            <person name="Heman W."/>
            <person name="Sekimoto H."/>
            <person name="Kawachi M."/>
            <person name="Minakuchi Y."/>
            <person name="Toyoda A."/>
            <person name="Nozaki H."/>
        </authorList>
    </citation>
    <scope>NUCLEOTIDE SEQUENCE [LARGE SCALE GENOMIC DNA]</scope>
    <source>
        <strain evidence="2 3">NIES-4468</strain>
    </source>
</reference>
<evidence type="ECO:0000313" key="3">
    <source>
        <dbReference type="Proteomes" id="UP001165090"/>
    </source>
</evidence>
<organism evidence="2 3">
    <name type="scientific">Volvox africanus</name>
    <dbReference type="NCBI Taxonomy" id="51714"/>
    <lineage>
        <taxon>Eukaryota</taxon>
        <taxon>Viridiplantae</taxon>
        <taxon>Chlorophyta</taxon>
        <taxon>core chlorophytes</taxon>
        <taxon>Chlorophyceae</taxon>
        <taxon>CS clade</taxon>
        <taxon>Chlamydomonadales</taxon>
        <taxon>Volvocaceae</taxon>
        <taxon>Volvox</taxon>
    </lineage>
</organism>
<sequence>GLSGCDGSRSLGGSDLAAGPTATATGAASRMAAHSGCAASRAATAPPQGLIEPSELSPGLLTSLTYDSMDVRPARGAIGSTVRNLNASAAPPVCAASDVDTPMGRCYITKRAASGRVACIGSSGLGPLGARVFPSGMKPSATGAMVDGYDNASTATGSTGTAGRPAFPPPLDSANGSCSSMNRSNYVDGRRDDDSSAATDDIVAAQRKDPDKASRRLATAFQALTRRVRRLGVKVKALSMF</sequence>
<feature type="compositionally biased region" description="Polar residues" evidence="1">
    <location>
        <begin position="174"/>
        <end position="185"/>
    </location>
</feature>
<protein>
    <submittedName>
        <fullName evidence="2">Uncharacterized protein</fullName>
    </submittedName>
</protein>
<feature type="region of interest" description="Disordered" evidence="1">
    <location>
        <begin position="155"/>
        <end position="197"/>
    </location>
</feature>
<name>A0ABQ5S1C6_9CHLO</name>
<comment type="caution">
    <text evidence="2">The sequence shown here is derived from an EMBL/GenBank/DDBJ whole genome shotgun (WGS) entry which is preliminary data.</text>
</comment>
<dbReference type="EMBL" id="BSDZ01000016">
    <property type="protein sequence ID" value="GLI63676.1"/>
    <property type="molecule type" value="Genomic_DNA"/>
</dbReference>
<feature type="non-terminal residue" evidence="2">
    <location>
        <position position="1"/>
    </location>
</feature>
<accession>A0ABQ5S1C6</accession>
<gene>
    <name evidence="2" type="ORF">VaNZ11_006714</name>
</gene>
<dbReference type="Proteomes" id="UP001165090">
    <property type="component" value="Unassembled WGS sequence"/>
</dbReference>